<dbReference type="Proteomes" id="UP001152797">
    <property type="component" value="Unassembled WGS sequence"/>
</dbReference>
<dbReference type="EMBL" id="CAMXCT010006833">
    <property type="protein sequence ID" value="CAI4020800.1"/>
    <property type="molecule type" value="Genomic_DNA"/>
</dbReference>
<dbReference type="EMBL" id="CAMXCT030006833">
    <property type="protein sequence ID" value="CAL4808112.1"/>
    <property type="molecule type" value="Genomic_DNA"/>
</dbReference>
<dbReference type="GO" id="GO:0005085">
    <property type="term" value="F:guanyl-nucleotide exchange factor activity"/>
    <property type="evidence" value="ECO:0007669"/>
    <property type="project" value="TreeGrafter"/>
</dbReference>
<name>A0A9P1M6X4_9DINO</name>
<evidence type="ECO:0000313" key="2">
    <source>
        <dbReference type="EMBL" id="CAL1174175.1"/>
    </source>
</evidence>
<protein>
    <submittedName>
        <fullName evidence="3">Outer membrane adhesin like protein</fullName>
    </submittedName>
</protein>
<dbReference type="OrthoDB" id="5370059at2759"/>
<organism evidence="1">
    <name type="scientific">Cladocopium goreaui</name>
    <dbReference type="NCBI Taxonomy" id="2562237"/>
    <lineage>
        <taxon>Eukaryota</taxon>
        <taxon>Sar</taxon>
        <taxon>Alveolata</taxon>
        <taxon>Dinophyceae</taxon>
        <taxon>Suessiales</taxon>
        <taxon>Symbiodiniaceae</taxon>
        <taxon>Cladocopium</taxon>
    </lineage>
</organism>
<accession>A0A9P1M6X4</accession>
<reference evidence="1" key="1">
    <citation type="submission" date="2022-10" db="EMBL/GenBank/DDBJ databases">
        <authorList>
            <person name="Chen Y."/>
            <person name="Dougan E. K."/>
            <person name="Chan C."/>
            <person name="Rhodes N."/>
            <person name="Thang M."/>
        </authorList>
    </citation>
    <scope>NUCLEOTIDE SEQUENCE</scope>
</reference>
<dbReference type="InterPro" id="IPR051553">
    <property type="entry name" value="Ran_GTPase-activating"/>
</dbReference>
<dbReference type="Gene3D" id="2.130.10.30">
    <property type="entry name" value="Regulator of chromosome condensation 1/beta-lactamase-inhibitor protein II"/>
    <property type="match status" value="1"/>
</dbReference>
<evidence type="ECO:0000313" key="1">
    <source>
        <dbReference type="EMBL" id="CAI4020800.1"/>
    </source>
</evidence>
<dbReference type="SUPFAM" id="SSF50985">
    <property type="entry name" value="RCC1/BLIP-II"/>
    <property type="match status" value="1"/>
</dbReference>
<gene>
    <name evidence="1" type="ORF">C1SCF055_LOCUS45184</name>
</gene>
<reference evidence="2" key="2">
    <citation type="submission" date="2024-04" db="EMBL/GenBank/DDBJ databases">
        <authorList>
            <person name="Chen Y."/>
            <person name="Shah S."/>
            <person name="Dougan E. K."/>
            <person name="Thang M."/>
            <person name="Chan C."/>
        </authorList>
    </citation>
    <scope>NUCLEOTIDE SEQUENCE [LARGE SCALE GENOMIC DNA]</scope>
</reference>
<dbReference type="AlphaFoldDB" id="A0A9P1M6X4"/>
<keyword evidence="4" id="KW-1185">Reference proteome</keyword>
<evidence type="ECO:0000313" key="3">
    <source>
        <dbReference type="EMBL" id="CAL4808112.1"/>
    </source>
</evidence>
<dbReference type="GO" id="GO:0005737">
    <property type="term" value="C:cytoplasm"/>
    <property type="evidence" value="ECO:0007669"/>
    <property type="project" value="TreeGrafter"/>
</dbReference>
<dbReference type="Pfam" id="PF13540">
    <property type="entry name" value="RCC1_2"/>
    <property type="match status" value="3"/>
</dbReference>
<sequence>MSYTQVDAGVYHTVLLRSDGCAVACGSNTSGQCNIPPVDEDIFYTQVSAGLGHTVLLRSDGRAVACGSNAHGRCNIPPLDEGVSYMQVSAGNVHTLLLQSDGGAVACGRNGSNGTCNIPPLDEGVWYTQVSAGVSHSLLLLCDGSAVAFGDNHFRECNLPSLEPGTFYLSDTDMLSGRDRVLQLDLISDDAIAVTCSDLAGEEVVCLNAGVSDLAWNNHKAIARQLHECLQNLRLVLPDGQLLASVCRANPGITVANVFERRKRARHT</sequence>
<dbReference type="EMBL" id="CAMXCT020006833">
    <property type="protein sequence ID" value="CAL1174175.1"/>
    <property type="molecule type" value="Genomic_DNA"/>
</dbReference>
<dbReference type="InterPro" id="IPR000408">
    <property type="entry name" value="Reg_chr_condens"/>
</dbReference>
<dbReference type="PANTHER" id="PTHR45982">
    <property type="entry name" value="REGULATOR OF CHROMOSOME CONDENSATION"/>
    <property type="match status" value="1"/>
</dbReference>
<comment type="caution">
    <text evidence="1">The sequence shown here is derived from an EMBL/GenBank/DDBJ whole genome shotgun (WGS) entry which is preliminary data.</text>
</comment>
<dbReference type="PROSITE" id="PS00626">
    <property type="entry name" value="RCC1_2"/>
    <property type="match status" value="2"/>
</dbReference>
<evidence type="ECO:0000313" key="4">
    <source>
        <dbReference type="Proteomes" id="UP001152797"/>
    </source>
</evidence>
<dbReference type="InterPro" id="IPR009091">
    <property type="entry name" value="RCC1/BLIP-II"/>
</dbReference>
<dbReference type="PANTHER" id="PTHR45982:SF1">
    <property type="entry name" value="REGULATOR OF CHROMOSOME CONDENSATION"/>
    <property type="match status" value="1"/>
</dbReference>
<proteinExistence type="predicted"/>